<evidence type="ECO:0000256" key="3">
    <source>
        <dbReference type="ARBA" id="ARBA00022801"/>
    </source>
</evidence>
<evidence type="ECO:0000256" key="9">
    <source>
        <dbReference type="ARBA" id="ARBA00034808"/>
    </source>
</evidence>
<dbReference type="PROSITE" id="PS51192">
    <property type="entry name" value="HELICASE_ATP_BIND_1"/>
    <property type="match status" value="1"/>
</dbReference>
<protein>
    <recommendedName>
        <fullName evidence="9">DNA 3'-5' helicase</fullName>
        <ecNumber evidence="9">5.6.2.4</ecNumber>
    </recommendedName>
</protein>
<evidence type="ECO:0000256" key="2">
    <source>
        <dbReference type="ARBA" id="ARBA00022741"/>
    </source>
</evidence>
<dbReference type="InterPro" id="IPR001650">
    <property type="entry name" value="Helicase_C-like"/>
</dbReference>
<dbReference type="InterPro" id="IPR029057">
    <property type="entry name" value="PRTase-like"/>
</dbReference>
<dbReference type="Gene3D" id="3.40.50.2020">
    <property type="match status" value="1"/>
</dbReference>
<evidence type="ECO:0000259" key="11">
    <source>
        <dbReference type="PROSITE" id="PS51194"/>
    </source>
</evidence>
<dbReference type="InterPro" id="IPR011545">
    <property type="entry name" value="DEAD/DEAH_box_helicase_dom"/>
</dbReference>
<keyword evidence="7" id="KW-0413">Isomerase</keyword>
<dbReference type="InterPro" id="IPR000836">
    <property type="entry name" value="PRTase_dom"/>
</dbReference>
<keyword evidence="2" id="KW-0547">Nucleotide-binding</keyword>
<dbReference type="Pfam" id="PF00270">
    <property type="entry name" value="DEAD"/>
    <property type="match status" value="1"/>
</dbReference>
<dbReference type="PROSITE" id="PS00690">
    <property type="entry name" value="DEAH_ATP_HELICASE"/>
    <property type="match status" value="1"/>
</dbReference>
<evidence type="ECO:0000259" key="10">
    <source>
        <dbReference type="PROSITE" id="PS51192"/>
    </source>
</evidence>
<evidence type="ECO:0000313" key="13">
    <source>
        <dbReference type="Proteomes" id="UP001190465"/>
    </source>
</evidence>
<keyword evidence="5" id="KW-0067">ATP-binding</keyword>
<dbReference type="PANTHER" id="PTHR13710">
    <property type="entry name" value="DNA HELICASE RECQ FAMILY MEMBER"/>
    <property type="match status" value="1"/>
</dbReference>
<evidence type="ECO:0000256" key="5">
    <source>
        <dbReference type="ARBA" id="ARBA00022840"/>
    </source>
</evidence>
<evidence type="ECO:0000313" key="12">
    <source>
        <dbReference type="EMBL" id="CAJ1495654.1"/>
    </source>
</evidence>
<sequence>MATREQAQSILEQLAGPGATLRDDQWVAIEALVVHRRQALVVQRTGWGKSAVYFIAAKLLRATGHGPTVIVSPLLALMRNQVEAAERAGVRAATINSGNVTEWETIHQRVADGALDVLLVSPERLNNPDFRENVLPALAADAGLVVVDEAHCVSDWGHDFRPDYRRIRTLIGELGSNIPVLATTATANDRVVTDVAAQLGVGGRDTLVLRGGLDRQSLRLSVVRVGNPAQRAAWLAAQLDSLPGSGIIYTLTVAQAQDVAALLRDQGHPVAAYTGATDTTEREQLEADLLANRVKALVATSALGMGFDKPDLGFVVHLGAPSSPIAYYQQVGRAGRATDSAEVILLPGTEDQDVWRYFASVAFPSEAMVRHVIGALDADRPQSTAALEPQVDLNRSRLEMVLKVLDVDGAVRRVKGGWIGTGQPWEYDEDRYRALEQARNREQQAMLDYQSTDGCRMVFLRSQLDDPDLQPGERCGRCDNCTGARFETAVDEATLAATRERLRRPGVDITPRKQWPSGLASLGLELKGRIADGAQPGRAIGRLTDLGWGARLRKLLAEPDAEVPDEVIGAAIEVLKVWDWKTRPVAVLGLDSETHPLLISSTVRRLAEVGRLTNLGTLRYAPQRRPVTAANSAYRVAALDGAWERPEISADGPVLLVDDLVDTGWTMTMAAQLLRSAGAPEVLPFALASVS</sequence>
<dbReference type="Pfam" id="PF00271">
    <property type="entry name" value="Helicase_C"/>
    <property type="match status" value="1"/>
</dbReference>
<dbReference type="EC" id="5.6.2.4" evidence="9"/>
<dbReference type="Gene3D" id="3.40.50.300">
    <property type="entry name" value="P-loop containing nucleotide triphosphate hydrolases"/>
    <property type="match status" value="2"/>
</dbReference>
<comment type="similarity">
    <text evidence="1">Belongs to the helicase family. RecQ subfamily.</text>
</comment>
<evidence type="ECO:0000256" key="4">
    <source>
        <dbReference type="ARBA" id="ARBA00022806"/>
    </source>
</evidence>
<keyword evidence="3" id="KW-0378">Hydrolase</keyword>
<evidence type="ECO:0000256" key="8">
    <source>
        <dbReference type="ARBA" id="ARBA00034617"/>
    </source>
</evidence>
<dbReference type="InterPro" id="IPR002464">
    <property type="entry name" value="DNA/RNA_helicase_DEAH_CS"/>
</dbReference>
<dbReference type="EMBL" id="OY726397">
    <property type="protein sequence ID" value="CAJ1495654.1"/>
    <property type="molecule type" value="Genomic_DNA"/>
</dbReference>
<accession>A0ABM9LAC5</accession>
<keyword evidence="13" id="KW-1185">Reference proteome</keyword>
<keyword evidence="4 12" id="KW-0347">Helicase</keyword>
<comment type="catalytic activity">
    <reaction evidence="8">
        <text>Couples ATP hydrolysis with the unwinding of duplex DNA by translocating in the 3'-5' direction.</text>
        <dbReference type="EC" id="5.6.2.4"/>
    </reaction>
</comment>
<evidence type="ECO:0000256" key="6">
    <source>
        <dbReference type="ARBA" id="ARBA00023125"/>
    </source>
</evidence>
<dbReference type="SUPFAM" id="SSF53271">
    <property type="entry name" value="PRTase-like"/>
    <property type="match status" value="1"/>
</dbReference>
<feature type="domain" description="Helicase ATP-binding" evidence="10">
    <location>
        <begin position="30"/>
        <end position="205"/>
    </location>
</feature>
<dbReference type="SUPFAM" id="SSF52540">
    <property type="entry name" value="P-loop containing nucleoside triphosphate hydrolases"/>
    <property type="match status" value="1"/>
</dbReference>
<dbReference type="SMART" id="SM00490">
    <property type="entry name" value="HELICc"/>
    <property type="match status" value="1"/>
</dbReference>
<dbReference type="InterPro" id="IPR027417">
    <property type="entry name" value="P-loop_NTPase"/>
</dbReference>
<keyword evidence="6" id="KW-0238">DNA-binding</keyword>
<name>A0ABM9LAC5_9MYCO</name>
<gene>
    <name evidence="12" type="ORF">MU0053_000451</name>
</gene>
<dbReference type="GO" id="GO:0004386">
    <property type="term" value="F:helicase activity"/>
    <property type="evidence" value="ECO:0007669"/>
    <property type="project" value="UniProtKB-KW"/>
</dbReference>
<organism evidence="12 13">
    <name type="scientific">[Mycobacterium] burgundiense</name>
    <dbReference type="NCBI Taxonomy" id="3064286"/>
    <lineage>
        <taxon>Bacteria</taxon>
        <taxon>Bacillati</taxon>
        <taxon>Actinomycetota</taxon>
        <taxon>Actinomycetes</taxon>
        <taxon>Mycobacteriales</taxon>
        <taxon>Mycobacteriaceae</taxon>
        <taxon>Mycolicibacterium</taxon>
    </lineage>
</organism>
<dbReference type="InterPro" id="IPR004589">
    <property type="entry name" value="DNA_helicase_ATP-dep_RecQ"/>
</dbReference>
<dbReference type="NCBIfam" id="TIGR00614">
    <property type="entry name" value="recQ_fam"/>
    <property type="match status" value="1"/>
</dbReference>
<evidence type="ECO:0000256" key="7">
    <source>
        <dbReference type="ARBA" id="ARBA00023235"/>
    </source>
</evidence>
<dbReference type="RefSeq" id="WP_308480797.1">
    <property type="nucleotide sequence ID" value="NZ_OY726397.1"/>
</dbReference>
<reference evidence="12 13" key="1">
    <citation type="submission" date="2023-08" db="EMBL/GenBank/DDBJ databases">
        <authorList>
            <person name="Folkvardsen B D."/>
            <person name="Norman A."/>
        </authorList>
    </citation>
    <scope>NUCLEOTIDE SEQUENCE [LARGE SCALE GENOMIC DNA]</scope>
    <source>
        <strain evidence="12 13">Mu0053</strain>
    </source>
</reference>
<proteinExistence type="inferred from homology"/>
<dbReference type="PANTHER" id="PTHR13710:SF105">
    <property type="entry name" value="ATP-DEPENDENT DNA HELICASE Q1"/>
    <property type="match status" value="1"/>
</dbReference>
<dbReference type="Proteomes" id="UP001190465">
    <property type="component" value="Chromosome"/>
</dbReference>
<feature type="domain" description="Helicase C-terminal" evidence="11">
    <location>
        <begin position="234"/>
        <end position="388"/>
    </location>
</feature>
<dbReference type="InterPro" id="IPR014001">
    <property type="entry name" value="Helicase_ATP-bd"/>
</dbReference>
<dbReference type="CDD" id="cd06223">
    <property type="entry name" value="PRTases_typeI"/>
    <property type="match status" value="1"/>
</dbReference>
<dbReference type="PROSITE" id="PS51194">
    <property type="entry name" value="HELICASE_CTER"/>
    <property type="match status" value="1"/>
</dbReference>
<evidence type="ECO:0000256" key="1">
    <source>
        <dbReference type="ARBA" id="ARBA00005446"/>
    </source>
</evidence>
<dbReference type="SMART" id="SM00487">
    <property type="entry name" value="DEXDc"/>
    <property type="match status" value="1"/>
</dbReference>